<dbReference type="Pfam" id="PF08241">
    <property type="entry name" value="Methyltransf_11"/>
    <property type="match status" value="1"/>
</dbReference>
<dbReference type="PANTHER" id="PTHR13090">
    <property type="entry name" value="ARGININE-HYDROXYLASE NDUFAF5, MITOCHONDRIAL"/>
    <property type="match status" value="1"/>
</dbReference>
<dbReference type="RefSeq" id="WP_026862163.1">
    <property type="nucleotide sequence ID" value="NZ_JAHVIQ010000001.1"/>
</dbReference>
<dbReference type="InterPro" id="IPR029063">
    <property type="entry name" value="SAM-dependent_MTases_sf"/>
</dbReference>
<evidence type="ECO:0000256" key="1">
    <source>
        <dbReference type="ARBA" id="ARBA00022603"/>
    </source>
</evidence>
<name>A0A432Z7W1_9GAMM</name>
<dbReference type="InterPro" id="IPR013216">
    <property type="entry name" value="Methyltransf_11"/>
</dbReference>
<dbReference type="GO" id="GO:0032259">
    <property type="term" value="P:methylation"/>
    <property type="evidence" value="ECO:0007669"/>
    <property type="project" value="UniProtKB-KW"/>
</dbReference>
<dbReference type="SUPFAM" id="SSF53335">
    <property type="entry name" value="S-adenosyl-L-methionine-dependent methyltransferases"/>
    <property type="match status" value="1"/>
</dbReference>
<reference evidence="5" key="1">
    <citation type="journal article" date="2018" name="Front. Microbiol.">
        <title>Genome-Based Analysis Reveals the Taxonomy and Diversity of the Family Idiomarinaceae.</title>
        <authorList>
            <person name="Liu Y."/>
            <person name="Lai Q."/>
            <person name="Shao Z."/>
        </authorList>
    </citation>
    <scope>NUCLEOTIDE SEQUENCE [LARGE SCALE GENOMIC DNA]</scope>
    <source>
        <strain evidence="5">c121</strain>
    </source>
</reference>
<evidence type="ECO:0000259" key="3">
    <source>
        <dbReference type="Pfam" id="PF08241"/>
    </source>
</evidence>
<dbReference type="Gene3D" id="3.40.50.150">
    <property type="entry name" value="Vaccinia Virus protein VP39"/>
    <property type="match status" value="1"/>
</dbReference>
<proteinExistence type="predicted"/>
<dbReference type="Proteomes" id="UP000287022">
    <property type="component" value="Unassembled WGS sequence"/>
</dbReference>
<evidence type="ECO:0000313" key="5">
    <source>
        <dbReference type="Proteomes" id="UP000287022"/>
    </source>
</evidence>
<dbReference type="PANTHER" id="PTHR13090:SF1">
    <property type="entry name" value="ARGININE-HYDROXYLASE NDUFAF5, MITOCHONDRIAL"/>
    <property type="match status" value="1"/>
</dbReference>
<sequence>MSQFALPNYDKARVAQQFGRAAARYTDHDRLQREVANVLYSQLAGQVQTLLDIGCGPGHHFPQLQHLAEQYLGLDLAPQMLAQAQQSYPHAQFLLADMEALPLAPQSVDCVYSNLAMQWANHPEKLLAEWWRVLAPGGQWATSTVLAGSLQPLTACFAAVDEVVHHNRWPELSDYQDWSAKAAPGLQWQQQTFTQYFTSLEQMLRELKGVGANYTVRPEQGCYSRERLARVREALEKHRNSDGLLELKWQIGLAFGRK</sequence>
<dbReference type="GO" id="GO:0008757">
    <property type="term" value="F:S-adenosylmethionine-dependent methyltransferase activity"/>
    <property type="evidence" value="ECO:0007669"/>
    <property type="project" value="InterPro"/>
</dbReference>
<organism evidence="4 5">
    <name type="scientific">Pseudidiomarina sediminum</name>
    <dbReference type="NCBI Taxonomy" id="431675"/>
    <lineage>
        <taxon>Bacteria</taxon>
        <taxon>Pseudomonadati</taxon>
        <taxon>Pseudomonadota</taxon>
        <taxon>Gammaproteobacteria</taxon>
        <taxon>Alteromonadales</taxon>
        <taxon>Idiomarinaceae</taxon>
        <taxon>Pseudidiomarina</taxon>
    </lineage>
</organism>
<feature type="domain" description="Methyltransferase type 11" evidence="3">
    <location>
        <begin position="51"/>
        <end position="139"/>
    </location>
</feature>
<dbReference type="EMBL" id="PIQE01000001">
    <property type="protein sequence ID" value="RUO73970.1"/>
    <property type="molecule type" value="Genomic_DNA"/>
</dbReference>
<evidence type="ECO:0000256" key="2">
    <source>
        <dbReference type="ARBA" id="ARBA00022679"/>
    </source>
</evidence>
<protein>
    <submittedName>
        <fullName evidence="4">SAM-dependent methyltransferase</fullName>
    </submittedName>
</protein>
<evidence type="ECO:0000313" key="4">
    <source>
        <dbReference type="EMBL" id="RUO73970.1"/>
    </source>
</evidence>
<comment type="caution">
    <text evidence="4">The sequence shown here is derived from an EMBL/GenBank/DDBJ whole genome shotgun (WGS) entry which is preliminary data.</text>
</comment>
<keyword evidence="2 4" id="KW-0808">Transferase</keyword>
<dbReference type="InterPro" id="IPR050602">
    <property type="entry name" value="Malonyl-ACP_OMT"/>
</dbReference>
<keyword evidence="1 4" id="KW-0489">Methyltransferase</keyword>
<dbReference type="STRING" id="1122124.GCA_000423165_01197"/>
<dbReference type="CDD" id="cd02440">
    <property type="entry name" value="AdoMet_MTases"/>
    <property type="match status" value="1"/>
</dbReference>
<accession>A0A432Z7W1</accession>
<keyword evidence="5" id="KW-1185">Reference proteome</keyword>
<dbReference type="AlphaFoldDB" id="A0A432Z7W1"/>
<gene>
    <name evidence="4" type="ORF">CWI80_00995</name>
</gene>